<dbReference type="OrthoDB" id="8062037at2759"/>
<accession>A0A8T1YI82</accession>
<evidence type="ECO:0000256" key="14">
    <source>
        <dbReference type="ARBA" id="ARBA00024209"/>
    </source>
</evidence>
<evidence type="ECO:0000313" key="19">
    <source>
        <dbReference type="Proteomes" id="UP000694251"/>
    </source>
</evidence>
<dbReference type="GO" id="GO:0016020">
    <property type="term" value="C:membrane"/>
    <property type="evidence" value="ECO:0007669"/>
    <property type="project" value="UniProtKB-SubCell"/>
</dbReference>
<reference evidence="18 19" key="1">
    <citation type="submission" date="2020-12" db="EMBL/GenBank/DDBJ databases">
        <title>Concerted genomic and epigenomic changes stabilize Arabidopsis allopolyploids.</title>
        <authorList>
            <person name="Chen Z."/>
        </authorList>
    </citation>
    <scope>NUCLEOTIDE SEQUENCE [LARGE SCALE GENOMIC DNA]</scope>
    <source>
        <strain evidence="18">As9502</strain>
        <tissue evidence="18">Leaf</tissue>
    </source>
</reference>
<keyword evidence="13 16" id="KW-0472">Membrane</keyword>
<dbReference type="PANTHER" id="PTHR46539:SF1">
    <property type="entry name" value="E3 UBIQUITIN-PROTEIN LIGASE ATL42"/>
    <property type="match status" value="1"/>
</dbReference>
<comment type="catalytic activity">
    <reaction evidence="1">
        <text>S-ubiquitinyl-[E2 ubiquitin-conjugating enzyme]-L-cysteine + [acceptor protein]-L-lysine = [E2 ubiquitin-conjugating enzyme]-L-cysteine + N(6)-ubiquitinyl-[acceptor protein]-L-lysine.</text>
        <dbReference type="EC" id="2.3.2.27"/>
    </reaction>
</comment>
<keyword evidence="9 15" id="KW-0863">Zinc-finger</keyword>
<keyword evidence="5" id="KW-0808">Transferase</keyword>
<comment type="caution">
    <text evidence="18">The sequence shown here is derived from an EMBL/GenBank/DDBJ whole genome shotgun (WGS) entry which is preliminary data.</text>
</comment>
<keyword evidence="11" id="KW-0862">Zinc</keyword>
<evidence type="ECO:0000256" key="15">
    <source>
        <dbReference type="PROSITE-ProRule" id="PRU00175"/>
    </source>
</evidence>
<comment type="similarity">
    <text evidence="14">Belongs to the RING-type zinc finger family. ATL subfamily.</text>
</comment>
<dbReference type="GO" id="GO:0008270">
    <property type="term" value="F:zinc ion binding"/>
    <property type="evidence" value="ECO:0007669"/>
    <property type="project" value="UniProtKB-KW"/>
</dbReference>
<evidence type="ECO:0000256" key="3">
    <source>
        <dbReference type="ARBA" id="ARBA00004906"/>
    </source>
</evidence>
<evidence type="ECO:0000256" key="5">
    <source>
        <dbReference type="ARBA" id="ARBA00022679"/>
    </source>
</evidence>
<proteinExistence type="inferred from homology"/>
<protein>
    <recommendedName>
        <fullName evidence="4">RING-type E3 ubiquitin transferase</fullName>
        <ecNumber evidence="4">2.3.2.27</ecNumber>
    </recommendedName>
</protein>
<name>A0A8T1YI82_ARASU</name>
<evidence type="ECO:0000256" key="8">
    <source>
        <dbReference type="ARBA" id="ARBA00022729"/>
    </source>
</evidence>
<dbReference type="EMBL" id="JAEFBJ010000012">
    <property type="protein sequence ID" value="KAG7545796.1"/>
    <property type="molecule type" value="Genomic_DNA"/>
</dbReference>
<dbReference type="Pfam" id="PF13639">
    <property type="entry name" value="zf-RING_2"/>
    <property type="match status" value="1"/>
</dbReference>
<keyword evidence="10" id="KW-0833">Ubl conjugation pathway</keyword>
<sequence>MVVGEWFSFGWKDRPVGLGQGSILPKRSFALSLLWPPENLPADLLRRPRPPVYQGALKWRLKNPCDAGLGPVGYYHHVSAQPPPPFRNGDLVANFEPSLAVVTGVLAIMFALTFVLLVYAKCCHIDLRSGSGDRRRHDRRLRQGIFFNRSTASSDRFSGLDKTAIESLPLFRFSALKGSKQGLDCSVCLSKFESIEILRLLPKCRHAFHIGCIDQWLEQHATCPLCRDRVSMEEDSSVFTNGNSFRFLNQSEIREDSSMELYIEREEEEERRHREELGGSSRFSIGESFRKILKLGKEKTLLDEHVNDKDEKKLMHKFNHRIVVSDVVFKNRWSNVSSSDLMFLNSEMVNSISSERFASMDRVKRGDEEDQIGILRIKEEMEAKRMLENKLTSMKTMFLPENEDSGSKSRSVMIEPGRRSVSDITAVPRLSLSVHGDCSGSAAETASALQNGGNETEERRRRLWLPIARKTAQWFANREKRNQINTIHQHFDV</sequence>
<keyword evidence="7" id="KW-0479">Metal-binding</keyword>
<evidence type="ECO:0000256" key="11">
    <source>
        <dbReference type="ARBA" id="ARBA00022833"/>
    </source>
</evidence>
<dbReference type="AlphaFoldDB" id="A0A8T1YI82"/>
<evidence type="ECO:0000256" key="4">
    <source>
        <dbReference type="ARBA" id="ARBA00012483"/>
    </source>
</evidence>
<gene>
    <name evidence="18" type="ORF">ISN44_As12g012270</name>
</gene>
<evidence type="ECO:0000256" key="6">
    <source>
        <dbReference type="ARBA" id="ARBA00022692"/>
    </source>
</evidence>
<keyword evidence="19" id="KW-1185">Reference proteome</keyword>
<comment type="subcellular location">
    <subcellularLocation>
        <location evidence="2">Membrane</location>
        <topology evidence="2">Single-pass membrane protein</topology>
    </subcellularLocation>
</comment>
<evidence type="ECO:0000256" key="2">
    <source>
        <dbReference type="ARBA" id="ARBA00004167"/>
    </source>
</evidence>
<dbReference type="SMART" id="SM00184">
    <property type="entry name" value="RING"/>
    <property type="match status" value="1"/>
</dbReference>
<dbReference type="EC" id="2.3.2.27" evidence="4"/>
<comment type="pathway">
    <text evidence="3">Protein modification; protein ubiquitination.</text>
</comment>
<evidence type="ECO:0000313" key="18">
    <source>
        <dbReference type="EMBL" id="KAG7545796.1"/>
    </source>
</evidence>
<dbReference type="CDD" id="cd16461">
    <property type="entry name" value="RING-H2_EL5-like"/>
    <property type="match status" value="1"/>
</dbReference>
<dbReference type="InterPro" id="IPR001841">
    <property type="entry name" value="Znf_RING"/>
</dbReference>
<dbReference type="PROSITE" id="PS50089">
    <property type="entry name" value="ZF_RING_2"/>
    <property type="match status" value="1"/>
</dbReference>
<keyword evidence="6 16" id="KW-0812">Transmembrane</keyword>
<evidence type="ECO:0000256" key="1">
    <source>
        <dbReference type="ARBA" id="ARBA00000900"/>
    </source>
</evidence>
<dbReference type="Proteomes" id="UP000694251">
    <property type="component" value="Chromosome 12"/>
</dbReference>
<feature type="domain" description="RING-type" evidence="17">
    <location>
        <begin position="185"/>
        <end position="227"/>
    </location>
</feature>
<evidence type="ECO:0000256" key="7">
    <source>
        <dbReference type="ARBA" id="ARBA00022723"/>
    </source>
</evidence>
<dbReference type="PANTHER" id="PTHR46539">
    <property type="entry name" value="E3 UBIQUITIN-PROTEIN LIGASE ATL42"/>
    <property type="match status" value="1"/>
</dbReference>
<evidence type="ECO:0000256" key="12">
    <source>
        <dbReference type="ARBA" id="ARBA00022989"/>
    </source>
</evidence>
<feature type="transmembrane region" description="Helical" evidence="16">
    <location>
        <begin position="99"/>
        <end position="120"/>
    </location>
</feature>
<evidence type="ECO:0000256" key="10">
    <source>
        <dbReference type="ARBA" id="ARBA00022786"/>
    </source>
</evidence>
<evidence type="ECO:0000259" key="17">
    <source>
        <dbReference type="PROSITE" id="PS50089"/>
    </source>
</evidence>
<organism evidence="18 19">
    <name type="scientific">Arabidopsis suecica</name>
    <name type="common">Swedish thale-cress</name>
    <name type="synonym">Cardaminopsis suecica</name>
    <dbReference type="NCBI Taxonomy" id="45249"/>
    <lineage>
        <taxon>Eukaryota</taxon>
        <taxon>Viridiplantae</taxon>
        <taxon>Streptophyta</taxon>
        <taxon>Embryophyta</taxon>
        <taxon>Tracheophyta</taxon>
        <taxon>Spermatophyta</taxon>
        <taxon>Magnoliopsida</taxon>
        <taxon>eudicotyledons</taxon>
        <taxon>Gunneridae</taxon>
        <taxon>Pentapetalae</taxon>
        <taxon>rosids</taxon>
        <taxon>malvids</taxon>
        <taxon>Brassicales</taxon>
        <taxon>Brassicaceae</taxon>
        <taxon>Camelineae</taxon>
        <taxon>Arabidopsis</taxon>
    </lineage>
</organism>
<evidence type="ECO:0000256" key="13">
    <source>
        <dbReference type="ARBA" id="ARBA00023136"/>
    </source>
</evidence>
<dbReference type="GO" id="GO:0061630">
    <property type="term" value="F:ubiquitin protein ligase activity"/>
    <property type="evidence" value="ECO:0007669"/>
    <property type="project" value="UniProtKB-EC"/>
</dbReference>
<dbReference type="FunFam" id="3.30.40.10:FF:000285">
    <property type="entry name" value="RING-H2 finger protein ATL43"/>
    <property type="match status" value="1"/>
</dbReference>
<evidence type="ECO:0000256" key="16">
    <source>
        <dbReference type="SAM" id="Phobius"/>
    </source>
</evidence>
<evidence type="ECO:0000256" key="9">
    <source>
        <dbReference type="ARBA" id="ARBA00022771"/>
    </source>
</evidence>
<keyword evidence="12 16" id="KW-1133">Transmembrane helix</keyword>
<keyword evidence="8" id="KW-0732">Signal</keyword>